<dbReference type="RefSeq" id="WP_236736388.1">
    <property type="nucleotide sequence ID" value="NZ_CP124066.1"/>
</dbReference>
<dbReference type="AlphaFoldDB" id="A0A1G4PLV2"/>
<evidence type="ECO:0000313" key="1">
    <source>
        <dbReference type="EMBL" id="SCW33266.1"/>
    </source>
</evidence>
<dbReference type="EMBL" id="FMTE01000003">
    <property type="protein sequence ID" value="SCW33266.1"/>
    <property type="molecule type" value="Genomic_DNA"/>
</dbReference>
<protein>
    <submittedName>
        <fullName evidence="1">Uncharacterized protein</fullName>
    </submittedName>
</protein>
<name>A0A1G4PLV2_BORJA</name>
<proteinExistence type="predicted"/>
<keyword evidence="2" id="KW-1185">Reference proteome</keyword>
<accession>A0A1G4PLV2</accession>
<gene>
    <name evidence="1" type="ORF">SAMN02983004_00628</name>
</gene>
<reference evidence="2" key="1">
    <citation type="submission" date="2016-10" db="EMBL/GenBank/DDBJ databases">
        <authorList>
            <person name="Varghese N."/>
            <person name="Submissions S."/>
        </authorList>
    </citation>
    <scope>NUCLEOTIDE SEQUENCE [LARGE SCALE GENOMIC DNA]</scope>
    <source>
        <strain evidence="2">ATCC 51557</strain>
    </source>
</reference>
<organism evidence="1 2">
    <name type="scientific">Borreliella japonica</name>
    <name type="common">Borrelia japonica</name>
    <dbReference type="NCBI Taxonomy" id="34095"/>
    <lineage>
        <taxon>Bacteria</taxon>
        <taxon>Pseudomonadati</taxon>
        <taxon>Spirochaetota</taxon>
        <taxon>Spirochaetia</taxon>
        <taxon>Spirochaetales</taxon>
        <taxon>Borreliaceae</taxon>
        <taxon>Borreliella</taxon>
    </lineage>
</organism>
<evidence type="ECO:0000313" key="2">
    <source>
        <dbReference type="Proteomes" id="UP000199262"/>
    </source>
</evidence>
<dbReference type="Proteomes" id="UP000199262">
    <property type="component" value="Unassembled WGS sequence"/>
</dbReference>
<sequence length="124" mass="14553">MYVYLIVNTIDVRKIKAVEKNIIELYNQGLLIINDGDSRYYFYKINHINSEMLADSIRNVELTVLEFAKHFGFKSGKIKNADQEYFEFFLVDKSFGNQKLLSSKKIKACCNYFLLFRLICIKGN</sequence>